<organism evidence="2 3">
    <name type="scientific">Brachionus plicatilis</name>
    <name type="common">Marine rotifer</name>
    <name type="synonym">Brachionus muelleri</name>
    <dbReference type="NCBI Taxonomy" id="10195"/>
    <lineage>
        <taxon>Eukaryota</taxon>
        <taxon>Metazoa</taxon>
        <taxon>Spiralia</taxon>
        <taxon>Gnathifera</taxon>
        <taxon>Rotifera</taxon>
        <taxon>Eurotatoria</taxon>
        <taxon>Monogononta</taxon>
        <taxon>Pseudotrocha</taxon>
        <taxon>Ploima</taxon>
        <taxon>Brachionidae</taxon>
        <taxon>Brachionus</taxon>
    </lineage>
</organism>
<feature type="compositionally biased region" description="Low complexity" evidence="1">
    <location>
        <begin position="387"/>
        <end position="400"/>
    </location>
</feature>
<evidence type="ECO:0000256" key="1">
    <source>
        <dbReference type="SAM" id="MobiDB-lite"/>
    </source>
</evidence>
<comment type="caution">
    <text evidence="2">The sequence shown here is derived from an EMBL/GenBank/DDBJ whole genome shotgun (WGS) entry which is preliminary data.</text>
</comment>
<feature type="region of interest" description="Disordered" evidence="1">
    <location>
        <begin position="371"/>
        <end position="400"/>
    </location>
</feature>
<gene>
    <name evidence="2" type="ORF">BpHYR1_048097</name>
</gene>
<evidence type="ECO:0000313" key="3">
    <source>
        <dbReference type="Proteomes" id="UP000276133"/>
    </source>
</evidence>
<evidence type="ECO:0000313" key="2">
    <source>
        <dbReference type="EMBL" id="RNA19242.1"/>
    </source>
</evidence>
<reference evidence="2 3" key="1">
    <citation type="journal article" date="2018" name="Sci. Rep.">
        <title>Genomic signatures of local adaptation to the degree of environmental predictability in rotifers.</title>
        <authorList>
            <person name="Franch-Gras L."/>
            <person name="Hahn C."/>
            <person name="Garcia-Roger E.M."/>
            <person name="Carmona M.J."/>
            <person name="Serra M."/>
            <person name="Gomez A."/>
        </authorList>
    </citation>
    <scope>NUCLEOTIDE SEQUENCE [LARGE SCALE GENOMIC DNA]</scope>
    <source>
        <strain evidence="2">HYR1</strain>
    </source>
</reference>
<dbReference type="AlphaFoldDB" id="A0A3M7R6I8"/>
<dbReference type="OrthoDB" id="10554424at2759"/>
<protein>
    <submittedName>
        <fullName evidence="2">Uncharacterized protein</fullName>
    </submittedName>
</protein>
<feature type="region of interest" description="Disordered" evidence="1">
    <location>
        <begin position="133"/>
        <end position="162"/>
    </location>
</feature>
<proteinExistence type="predicted"/>
<feature type="compositionally biased region" description="Polar residues" evidence="1">
    <location>
        <begin position="139"/>
        <end position="162"/>
    </location>
</feature>
<keyword evidence="3" id="KW-1185">Reference proteome</keyword>
<dbReference type="Proteomes" id="UP000276133">
    <property type="component" value="Unassembled WGS sequence"/>
</dbReference>
<accession>A0A3M7R6I8</accession>
<sequence>MLMSKLYSKAKSYTHNDPRVITPSSIPIFILPPTLDKIPSHKTELDDTFDCWSLGEEKKEPVISSSWKNNDSKRSTAKKQSCPDQPLDQDESDFVQKSTNQLKSCPVASGPFKNSVKQPAACTSLENLFKQSQHKDSSVAGSTNRKSFDTSSQSNFQSRKQNSSKSLVKNLFRSGFLSNSVLQDDLNIKENFCNLWVLHGDYKPVESSVSKSFNLGQNCDHQVLKSASVNNLNLKNGTKSEDQMQRDHLIHLLSQLQTEEQKSCAKKSSKSKCKKEKRSKSETLLTLTSLLSADLELKPGDIGKSPCRKRSRNLSTKCLNVLSTPSKANYGYFLDVSKSRENSLNTDTISESRRFSFKNLFNKISQKKSSTISMDSRLNTETRHNKSLSNSPSLSSHSSTLFSKVNHSATNTQSDPMVNKIKSPNDDDYDKIFSDFLKAPHCTNLPPSLLSDKKSAPVHGKRCKNLFRYLFRTKSCTSESSVKHRRSRTLDSSLKKKMKFFVRKNSVNSRMEEGEKVYKVSERQESEQEVEEAESGKSVGADFHRHFSLTNCDFYQMEREARKKKSSMSKSNESLYIEASLLRNKKPSDKGFLKGFMAKEKAALSALVDVSFERLQQNMRGHMISIDIKNLRVDPLIEINCVKAKLSYLTLELVECDTKLMAKIRKIKVKKCKFDHNLKNLCKPIDFDLVSEHFMAVTEEAMSLQIRKMHAGSTGDQGSGGQGAKKDVSGFGQSGDGERKFLFFLNVELHSYIPVSRKILSSTFRKKKRIFKGQCQIHENFISSTQFTKNFVLNEI</sequence>
<feature type="region of interest" description="Disordered" evidence="1">
    <location>
        <begin position="62"/>
        <end position="95"/>
    </location>
</feature>
<name>A0A3M7R6I8_BRAPC</name>
<dbReference type="EMBL" id="REGN01004083">
    <property type="protein sequence ID" value="RNA19242.1"/>
    <property type="molecule type" value="Genomic_DNA"/>
</dbReference>